<protein>
    <submittedName>
        <fullName evidence="2">Uncharacterized protein</fullName>
    </submittedName>
</protein>
<feature type="region of interest" description="Disordered" evidence="1">
    <location>
        <begin position="1"/>
        <end position="79"/>
    </location>
</feature>
<sequence>MSISSISNTTSWYNMLPSSSMATGTSSDSDLEKRGDPVQLSTQAHQLQKAQQESNSESKKANEEDSGKEFVQVSSSIGRTSRITGLNRDDVAALYRSIDQLS</sequence>
<accession>A0A934JN42</accession>
<keyword evidence="3" id="KW-1185">Reference proteome</keyword>
<dbReference type="AlphaFoldDB" id="A0A934JN42"/>
<feature type="compositionally biased region" description="Polar residues" evidence="1">
    <location>
        <begin position="39"/>
        <end position="52"/>
    </location>
</feature>
<dbReference type="RefSeq" id="WP_199469685.1">
    <property type="nucleotide sequence ID" value="NZ_JAEMNX010000022.1"/>
</dbReference>
<comment type="caution">
    <text evidence="2">The sequence shown here is derived from an EMBL/GenBank/DDBJ whole genome shotgun (WGS) entry which is preliminary data.</text>
</comment>
<evidence type="ECO:0000256" key="1">
    <source>
        <dbReference type="SAM" id="MobiDB-lite"/>
    </source>
</evidence>
<feature type="compositionally biased region" description="Low complexity" evidence="1">
    <location>
        <begin position="18"/>
        <end position="28"/>
    </location>
</feature>
<feature type="compositionally biased region" description="Polar residues" evidence="1">
    <location>
        <begin position="1"/>
        <end position="17"/>
    </location>
</feature>
<reference evidence="2" key="1">
    <citation type="submission" date="2020-12" db="EMBL/GenBank/DDBJ databases">
        <title>Marinomonas arctica sp. nov., a psychrotolerant bacterium isolated from the Arctic.</title>
        <authorList>
            <person name="Zhang Y."/>
        </authorList>
    </citation>
    <scope>NUCLEOTIDE SEQUENCE</scope>
    <source>
        <strain evidence="2">C1424</strain>
    </source>
</reference>
<gene>
    <name evidence="2" type="ORF">I8J31_16500</name>
</gene>
<organism evidence="2 3">
    <name type="scientific">Marinomonas transparens</name>
    <dbReference type="NCBI Taxonomy" id="2795388"/>
    <lineage>
        <taxon>Bacteria</taxon>
        <taxon>Pseudomonadati</taxon>
        <taxon>Pseudomonadota</taxon>
        <taxon>Gammaproteobacteria</taxon>
        <taxon>Oceanospirillales</taxon>
        <taxon>Oceanospirillaceae</taxon>
        <taxon>Marinomonas</taxon>
    </lineage>
</organism>
<proteinExistence type="predicted"/>
<evidence type="ECO:0000313" key="2">
    <source>
        <dbReference type="EMBL" id="MBJ7539280.1"/>
    </source>
</evidence>
<dbReference type="Proteomes" id="UP000628710">
    <property type="component" value="Unassembled WGS sequence"/>
</dbReference>
<name>A0A934JN42_9GAMM</name>
<evidence type="ECO:0000313" key="3">
    <source>
        <dbReference type="Proteomes" id="UP000628710"/>
    </source>
</evidence>
<feature type="compositionally biased region" description="Basic and acidic residues" evidence="1">
    <location>
        <begin position="56"/>
        <end position="68"/>
    </location>
</feature>
<dbReference type="EMBL" id="JAEMNX010000022">
    <property type="protein sequence ID" value="MBJ7539280.1"/>
    <property type="molecule type" value="Genomic_DNA"/>
</dbReference>